<dbReference type="OMA" id="RFWRILT"/>
<dbReference type="GeneTree" id="ENSGT00390000012141"/>
<proteinExistence type="predicted"/>
<dbReference type="GO" id="GO:0061630">
    <property type="term" value="F:ubiquitin protein ligase activity"/>
    <property type="evidence" value="ECO:0007669"/>
    <property type="project" value="UniProtKB-EC"/>
</dbReference>
<organism evidence="17 18">
    <name type="scientific">Eptatretus burgeri</name>
    <name type="common">Inshore hagfish</name>
    <dbReference type="NCBI Taxonomy" id="7764"/>
    <lineage>
        <taxon>Eukaryota</taxon>
        <taxon>Metazoa</taxon>
        <taxon>Chordata</taxon>
        <taxon>Craniata</taxon>
        <taxon>Vertebrata</taxon>
        <taxon>Cyclostomata</taxon>
        <taxon>Myxini</taxon>
        <taxon>Myxiniformes</taxon>
        <taxon>Myxinidae</taxon>
        <taxon>Eptatretinae</taxon>
        <taxon>Eptatretus</taxon>
    </lineage>
</organism>
<dbReference type="PROSITE" id="PS50089">
    <property type="entry name" value="ZF_RING_2"/>
    <property type="match status" value="1"/>
</dbReference>
<dbReference type="EC" id="2.3.2.27" evidence="3"/>
<evidence type="ECO:0000256" key="8">
    <source>
        <dbReference type="ARBA" id="ARBA00022786"/>
    </source>
</evidence>
<evidence type="ECO:0000256" key="1">
    <source>
        <dbReference type="ARBA" id="ARBA00000900"/>
    </source>
</evidence>
<dbReference type="AlphaFoldDB" id="A0A8C4R489"/>
<evidence type="ECO:0000313" key="17">
    <source>
        <dbReference type="Ensembl" id="ENSEBUP00000023900.1"/>
    </source>
</evidence>
<dbReference type="GO" id="GO:0016567">
    <property type="term" value="P:protein ubiquitination"/>
    <property type="evidence" value="ECO:0007669"/>
    <property type="project" value="InterPro"/>
</dbReference>
<feature type="transmembrane region" description="Helical" evidence="15">
    <location>
        <begin position="247"/>
        <end position="268"/>
    </location>
</feature>
<dbReference type="InterPro" id="IPR022170">
    <property type="entry name" value="MUL1-like"/>
</dbReference>
<evidence type="ECO:0000256" key="6">
    <source>
        <dbReference type="ARBA" id="ARBA00022723"/>
    </source>
</evidence>
<dbReference type="Pfam" id="PF12483">
    <property type="entry name" value="GIDE"/>
    <property type="match status" value="1"/>
</dbReference>
<keyword evidence="8" id="KW-0833">Ubl conjugation pathway</keyword>
<dbReference type="InterPro" id="IPR013083">
    <property type="entry name" value="Znf_RING/FYVE/PHD"/>
</dbReference>
<evidence type="ECO:0000256" key="10">
    <source>
        <dbReference type="ARBA" id="ARBA00022833"/>
    </source>
</evidence>
<evidence type="ECO:0000256" key="3">
    <source>
        <dbReference type="ARBA" id="ARBA00012483"/>
    </source>
</evidence>
<sequence>MMEPPIPLRFAELVALGAASVITGICYGIHKWHFAAVKALREAPRFSPDKGLVKVLEEAPEKCLPYAVVEGVVVAAKEPLRSHFVPESSCVLQHVVLKEHSSIWNRFTHHWDDSQQTMHERKSSIPFDLVPCDDRLPLPIQICHPFKASELDLETSFQCFHPAATPTFVSFVGQLVSGVRPKGILEMERILKPGTQLTAIGELSLENGLSGSMRLGPPRSSLPYLLRSSDYETVVEEWEQKVRYWNMWRALAGLALGLLLGWLGWRAVRRWWAKRALRKVFVTEESIASPCVVCISSRRSCIFLDCGHVCCCVSCADALPSRHCPICRATISRTIQLFQP</sequence>
<dbReference type="PANTHER" id="PTHR12183:SF32">
    <property type="entry name" value="MITOCHONDRIAL E3 UBIQUITIN PROTEIN LIGASE 1"/>
    <property type="match status" value="1"/>
</dbReference>
<evidence type="ECO:0000256" key="2">
    <source>
        <dbReference type="ARBA" id="ARBA00004374"/>
    </source>
</evidence>
<dbReference type="InterPro" id="IPR051652">
    <property type="entry name" value="MDM2_MDM4_MUL1"/>
</dbReference>
<dbReference type="PANTHER" id="PTHR12183">
    <property type="entry name" value="MITOCHONDRIAL UBIQUITIN LIGASE ACTIVATOR OF NFKB 1"/>
    <property type="match status" value="1"/>
</dbReference>
<evidence type="ECO:0000256" key="9">
    <source>
        <dbReference type="ARBA" id="ARBA00022787"/>
    </source>
</evidence>
<evidence type="ECO:0000256" key="7">
    <source>
        <dbReference type="ARBA" id="ARBA00022771"/>
    </source>
</evidence>
<comment type="subcellular location">
    <subcellularLocation>
        <location evidence="2">Mitochondrion outer membrane</location>
        <topology evidence="2">Multi-pass membrane protein</topology>
    </subcellularLocation>
</comment>
<evidence type="ECO:0000256" key="4">
    <source>
        <dbReference type="ARBA" id="ARBA00022679"/>
    </source>
</evidence>
<evidence type="ECO:0000256" key="13">
    <source>
        <dbReference type="ARBA" id="ARBA00023136"/>
    </source>
</evidence>
<dbReference type="InterPro" id="IPR001841">
    <property type="entry name" value="Znf_RING"/>
</dbReference>
<keyword evidence="9" id="KW-1000">Mitochondrion outer membrane</keyword>
<dbReference type="GO" id="GO:0005741">
    <property type="term" value="C:mitochondrial outer membrane"/>
    <property type="evidence" value="ECO:0007669"/>
    <property type="project" value="UniProtKB-SubCell"/>
</dbReference>
<comment type="catalytic activity">
    <reaction evidence="1">
        <text>S-ubiquitinyl-[E2 ubiquitin-conjugating enzyme]-L-cysteine + [acceptor protein]-L-lysine = [E2 ubiquitin-conjugating enzyme]-L-cysteine + N(6)-ubiquitinyl-[acceptor protein]-L-lysine.</text>
        <dbReference type="EC" id="2.3.2.27"/>
    </reaction>
</comment>
<dbReference type="Gene3D" id="3.30.40.10">
    <property type="entry name" value="Zinc/RING finger domain, C3HC4 (zinc finger)"/>
    <property type="match status" value="1"/>
</dbReference>
<keyword evidence="7 14" id="KW-0863">Zinc-finger</keyword>
<keyword evidence="6" id="KW-0479">Metal-binding</keyword>
<protein>
    <recommendedName>
        <fullName evidence="3">RING-type E3 ubiquitin transferase</fullName>
        <ecNumber evidence="3">2.3.2.27</ecNumber>
    </recommendedName>
</protein>
<evidence type="ECO:0000256" key="11">
    <source>
        <dbReference type="ARBA" id="ARBA00022989"/>
    </source>
</evidence>
<dbReference type="Pfam" id="PF13920">
    <property type="entry name" value="zf-C3HC4_3"/>
    <property type="match status" value="1"/>
</dbReference>
<evidence type="ECO:0000256" key="12">
    <source>
        <dbReference type="ARBA" id="ARBA00023128"/>
    </source>
</evidence>
<accession>A0A8C4R489</accession>
<keyword evidence="11 15" id="KW-1133">Transmembrane helix</keyword>
<keyword evidence="10" id="KW-0862">Zinc</keyword>
<keyword evidence="5 15" id="KW-0812">Transmembrane</keyword>
<dbReference type="Ensembl" id="ENSEBUT00000024476.1">
    <property type="protein sequence ID" value="ENSEBUP00000023900.1"/>
    <property type="gene ID" value="ENSEBUG00000014726.1"/>
</dbReference>
<keyword evidence="13 15" id="KW-0472">Membrane</keyword>
<reference evidence="17" key="1">
    <citation type="submission" date="2025-08" db="UniProtKB">
        <authorList>
            <consortium name="Ensembl"/>
        </authorList>
    </citation>
    <scope>IDENTIFICATION</scope>
</reference>
<keyword evidence="12" id="KW-0496">Mitochondrion</keyword>
<evidence type="ECO:0000256" key="5">
    <source>
        <dbReference type="ARBA" id="ARBA00022692"/>
    </source>
</evidence>
<reference evidence="17" key="2">
    <citation type="submission" date="2025-09" db="UniProtKB">
        <authorList>
            <consortium name="Ensembl"/>
        </authorList>
    </citation>
    <scope>IDENTIFICATION</scope>
</reference>
<evidence type="ECO:0000259" key="16">
    <source>
        <dbReference type="PROSITE" id="PS50089"/>
    </source>
</evidence>
<name>A0A8C4R489_EPTBU</name>
<dbReference type="GO" id="GO:0008270">
    <property type="term" value="F:zinc ion binding"/>
    <property type="evidence" value="ECO:0007669"/>
    <property type="project" value="UniProtKB-KW"/>
</dbReference>
<dbReference type="SUPFAM" id="SSF57850">
    <property type="entry name" value="RING/U-box"/>
    <property type="match status" value="1"/>
</dbReference>
<evidence type="ECO:0000256" key="14">
    <source>
        <dbReference type="PROSITE-ProRule" id="PRU00175"/>
    </source>
</evidence>
<evidence type="ECO:0000313" key="18">
    <source>
        <dbReference type="Proteomes" id="UP000694388"/>
    </source>
</evidence>
<dbReference type="Proteomes" id="UP000694388">
    <property type="component" value="Unplaced"/>
</dbReference>
<keyword evidence="18" id="KW-1185">Reference proteome</keyword>
<keyword evidence="4" id="KW-0808">Transferase</keyword>
<evidence type="ECO:0000256" key="15">
    <source>
        <dbReference type="SAM" id="Phobius"/>
    </source>
</evidence>
<feature type="domain" description="RING-type" evidence="16">
    <location>
        <begin position="291"/>
        <end position="328"/>
    </location>
</feature>